<dbReference type="PROSITE" id="PS51257">
    <property type="entry name" value="PROKAR_LIPOPROTEIN"/>
    <property type="match status" value="1"/>
</dbReference>
<proteinExistence type="predicted"/>
<organism evidence="2 3">
    <name type="scientific">Cetobacterium ceti</name>
    <dbReference type="NCBI Taxonomy" id="180163"/>
    <lineage>
        <taxon>Bacteria</taxon>
        <taxon>Fusobacteriati</taxon>
        <taxon>Fusobacteriota</taxon>
        <taxon>Fusobacteriia</taxon>
        <taxon>Fusobacteriales</taxon>
        <taxon>Fusobacteriaceae</taxon>
        <taxon>Cetobacterium</taxon>
    </lineage>
</organism>
<dbReference type="AlphaFoldDB" id="A0A1T4QFD1"/>
<name>A0A1T4QFD1_9FUSO</name>
<accession>A0A1T4QFD1</accession>
<dbReference type="EMBL" id="FUWX01000022">
    <property type="protein sequence ID" value="SKA02510.1"/>
    <property type="molecule type" value="Genomic_DNA"/>
</dbReference>
<evidence type="ECO:0000313" key="3">
    <source>
        <dbReference type="Proteomes" id="UP000191153"/>
    </source>
</evidence>
<reference evidence="2 3" key="1">
    <citation type="submission" date="2017-02" db="EMBL/GenBank/DDBJ databases">
        <authorList>
            <person name="Peterson S.W."/>
        </authorList>
    </citation>
    <scope>NUCLEOTIDE SEQUENCE [LARGE SCALE GENOMIC DNA]</scope>
    <source>
        <strain evidence="2 3">ATCC 700028</strain>
    </source>
</reference>
<feature type="signal peptide" evidence="1">
    <location>
        <begin position="1"/>
        <end position="25"/>
    </location>
</feature>
<feature type="chain" id="PRO_5010529035" evidence="1">
    <location>
        <begin position="26"/>
        <end position="129"/>
    </location>
</feature>
<evidence type="ECO:0000313" key="2">
    <source>
        <dbReference type="EMBL" id="SKA02510.1"/>
    </source>
</evidence>
<evidence type="ECO:0000256" key="1">
    <source>
        <dbReference type="SAM" id="SignalP"/>
    </source>
</evidence>
<keyword evidence="1" id="KW-0732">Signal</keyword>
<protein>
    <submittedName>
        <fullName evidence="2">Uncharacterized protein</fullName>
    </submittedName>
</protein>
<gene>
    <name evidence="2" type="ORF">SAMN02745174_02309</name>
</gene>
<sequence length="129" mass="14805">MKYFKLFSFSIFLLLLSGCFSNDKAIELVKQTKAPNIISFFSGTTPTIGELATLIKGSTYKTFTKNDNLYVELSWIDNDKNSVKVNYYVNLNTSKVAFSSMFINDKEKSEIYYQGILTQLVNEYNNQKN</sequence>
<dbReference type="Proteomes" id="UP000191153">
    <property type="component" value="Unassembled WGS sequence"/>
</dbReference>
<dbReference type="STRING" id="180163.SAMN02745174_02309"/>
<keyword evidence="3" id="KW-1185">Reference proteome</keyword>
<dbReference type="RefSeq" id="WP_078694745.1">
    <property type="nucleotide sequence ID" value="NZ_FUWX01000022.1"/>
</dbReference>